<comment type="caution">
    <text evidence="2">The sequence shown here is derived from an EMBL/GenBank/DDBJ whole genome shotgun (WGS) entry which is preliminary data.</text>
</comment>
<name>A0A5A7PN73_STRAF</name>
<reference evidence="3" key="1">
    <citation type="journal article" date="2019" name="Curr. Biol.">
        <title>Genome Sequence of Striga asiatica Provides Insight into the Evolution of Plant Parasitism.</title>
        <authorList>
            <person name="Yoshida S."/>
            <person name="Kim S."/>
            <person name="Wafula E.K."/>
            <person name="Tanskanen J."/>
            <person name="Kim Y.M."/>
            <person name="Honaas L."/>
            <person name="Yang Z."/>
            <person name="Spallek T."/>
            <person name="Conn C.E."/>
            <person name="Ichihashi Y."/>
            <person name="Cheong K."/>
            <person name="Cui S."/>
            <person name="Der J.P."/>
            <person name="Gundlach H."/>
            <person name="Jiao Y."/>
            <person name="Hori C."/>
            <person name="Ishida J.K."/>
            <person name="Kasahara H."/>
            <person name="Kiba T."/>
            <person name="Kim M.S."/>
            <person name="Koo N."/>
            <person name="Laohavisit A."/>
            <person name="Lee Y.H."/>
            <person name="Lumba S."/>
            <person name="McCourt P."/>
            <person name="Mortimer J.C."/>
            <person name="Mutuku J.M."/>
            <person name="Nomura T."/>
            <person name="Sasaki-Sekimoto Y."/>
            <person name="Seto Y."/>
            <person name="Wang Y."/>
            <person name="Wakatake T."/>
            <person name="Sakakibara H."/>
            <person name="Demura T."/>
            <person name="Yamaguchi S."/>
            <person name="Yoneyama K."/>
            <person name="Manabe R.I."/>
            <person name="Nelson D.C."/>
            <person name="Schulman A.H."/>
            <person name="Timko M.P."/>
            <person name="dePamphilis C.W."/>
            <person name="Choi D."/>
            <person name="Shirasu K."/>
        </authorList>
    </citation>
    <scope>NUCLEOTIDE SEQUENCE [LARGE SCALE GENOMIC DNA]</scope>
    <source>
        <strain evidence="3">cv. UVA1</strain>
    </source>
</reference>
<feature type="compositionally biased region" description="Pro residues" evidence="1">
    <location>
        <begin position="131"/>
        <end position="140"/>
    </location>
</feature>
<evidence type="ECO:0000313" key="2">
    <source>
        <dbReference type="EMBL" id="GER33737.1"/>
    </source>
</evidence>
<proteinExistence type="predicted"/>
<feature type="compositionally biased region" description="Gly residues" evidence="1">
    <location>
        <begin position="92"/>
        <end position="101"/>
    </location>
</feature>
<evidence type="ECO:0000313" key="3">
    <source>
        <dbReference type="Proteomes" id="UP000325081"/>
    </source>
</evidence>
<protein>
    <submittedName>
        <fullName evidence="2">Tetratricopeptide repeat protein</fullName>
    </submittedName>
</protein>
<feature type="compositionally biased region" description="Low complexity" evidence="1">
    <location>
        <begin position="121"/>
        <end position="130"/>
    </location>
</feature>
<feature type="region of interest" description="Disordered" evidence="1">
    <location>
        <begin position="1"/>
        <end position="20"/>
    </location>
</feature>
<dbReference type="EMBL" id="BKCP01004783">
    <property type="protein sequence ID" value="GER33737.1"/>
    <property type="molecule type" value="Genomic_DNA"/>
</dbReference>
<evidence type="ECO:0000256" key="1">
    <source>
        <dbReference type="SAM" id="MobiDB-lite"/>
    </source>
</evidence>
<gene>
    <name evidence="2" type="ORF">STAS_09891</name>
</gene>
<feature type="compositionally biased region" description="Low complexity" evidence="1">
    <location>
        <begin position="141"/>
        <end position="151"/>
    </location>
</feature>
<feature type="region of interest" description="Disordered" evidence="1">
    <location>
        <begin position="72"/>
        <end position="187"/>
    </location>
</feature>
<organism evidence="2 3">
    <name type="scientific">Striga asiatica</name>
    <name type="common">Asiatic witchweed</name>
    <name type="synonym">Buchnera asiatica</name>
    <dbReference type="NCBI Taxonomy" id="4170"/>
    <lineage>
        <taxon>Eukaryota</taxon>
        <taxon>Viridiplantae</taxon>
        <taxon>Streptophyta</taxon>
        <taxon>Embryophyta</taxon>
        <taxon>Tracheophyta</taxon>
        <taxon>Spermatophyta</taxon>
        <taxon>Magnoliopsida</taxon>
        <taxon>eudicotyledons</taxon>
        <taxon>Gunneridae</taxon>
        <taxon>Pentapetalae</taxon>
        <taxon>asterids</taxon>
        <taxon>lamiids</taxon>
        <taxon>Lamiales</taxon>
        <taxon>Orobanchaceae</taxon>
        <taxon>Buchnereae</taxon>
        <taxon>Striga</taxon>
    </lineage>
</organism>
<keyword evidence="3" id="KW-1185">Reference proteome</keyword>
<dbReference type="Proteomes" id="UP000325081">
    <property type="component" value="Unassembled WGS sequence"/>
</dbReference>
<sequence length="306" mass="32493">MRCSGGIEPRSSSVKPERRISADFEVWRRRRAVGEGAGGRIEVELGVEDWVGNLELAEGVLVNLGVGGFGEEEGDGGDAGAAGDGPAPAVLGGAGRPGHGLGFAENPSSSPSPTPPRRLFTTSAPDTTSTPPGPSPPRRPVTPSSLDTPSVDPSPPRRSDSTGAPHLETTSAGDPVTNPVPPIPTQNMDINSSFLNEDLNGANIEAADIIGVDLEHPELEPPEMLEQEEGELVLSRRRWRISGSVCVNLFDPKPNSYQYVACLSEILWLQSEFYSHTQSVYANLEIAAGRKPRSKADVFLVEDSIL</sequence>
<dbReference type="AlphaFoldDB" id="A0A5A7PN73"/>
<accession>A0A5A7PN73</accession>